<keyword evidence="8" id="KW-1185">Reference proteome</keyword>
<dbReference type="SUPFAM" id="SSF88659">
    <property type="entry name" value="Sigma3 and sigma4 domains of RNA polymerase sigma factors"/>
    <property type="match status" value="1"/>
</dbReference>
<dbReference type="GO" id="GO:0003677">
    <property type="term" value="F:DNA binding"/>
    <property type="evidence" value="ECO:0007669"/>
    <property type="project" value="UniProtKB-KW"/>
</dbReference>
<dbReference type="Gene3D" id="1.10.10.10">
    <property type="entry name" value="Winged helix-like DNA-binding domain superfamily/Winged helix DNA-binding domain"/>
    <property type="match status" value="1"/>
</dbReference>
<reference evidence="7 8" key="1">
    <citation type="submission" date="2018-09" db="EMBL/GenBank/DDBJ databases">
        <title>Murine metabolic-syndrome-specific gut microbial biobank.</title>
        <authorList>
            <person name="Liu C."/>
        </authorList>
    </citation>
    <scope>NUCLEOTIDE SEQUENCE [LARGE SCALE GENOMIC DNA]</scope>
    <source>
        <strain evidence="7 8">0.1xD8-82</strain>
    </source>
</reference>
<dbReference type="CDD" id="cd06171">
    <property type="entry name" value="Sigma70_r4"/>
    <property type="match status" value="1"/>
</dbReference>
<name>A0A3A9AAB7_9FIRM</name>
<dbReference type="OrthoDB" id="9814320at2"/>
<dbReference type="GO" id="GO:0006352">
    <property type="term" value="P:DNA-templated transcription initiation"/>
    <property type="evidence" value="ECO:0007669"/>
    <property type="project" value="InterPro"/>
</dbReference>
<keyword evidence="1" id="KW-0805">Transcription regulation</keyword>
<evidence type="ECO:0000256" key="2">
    <source>
        <dbReference type="ARBA" id="ARBA00023082"/>
    </source>
</evidence>
<organism evidence="7 8">
    <name type="scientific">Parablautia intestinalis</name>
    <dbReference type="NCBI Taxonomy" id="2320100"/>
    <lineage>
        <taxon>Bacteria</taxon>
        <taxon>Bacillati</taxon>
        <taxon>Bacillota</taxon>
        <taxon>Clostridia</taxon>
        <taxon>Lachnospirales</taxon>
        <taxon>Lachnospiraceae</taxon>
        <taxon>Parablautia</taxon>
    </lineage>
</organism>
<evidence type="ECO:0000256" key="5">
    <source>
        <dbReference type="SAM" id="Coils"/>
    </source>
</evidence>
<proteinExistence type="predicted"/>
<evidence type="ECO:0000313" key="7">
    <source>
        <dbReference type="EMBL" id="RKI88389.1"/>
    </source>
</evidence>
<dbReference type="AlphaFoldDB" id="A0A3A9AAB7"/>
<dbReference type="InterPro" id="IPR013324">
    <property type="entry name" value="RNA_pol_sigma_r3/r4-like"/>
</dbReference>
<feature type="domain" description="RNA polymerase sigma-70 region 4" evidence="6">
    <location>
        <begin position="90"/>
        <end position="139"/>
    </location>
</feature>
<dbReference type="PANTHER" id="PTHR30385">
    <property type="entry name" value="SIGMA FACTOR F FLAGELLAR"/>
    <property type="match status" value="1"/>
</dbReference>
<evidence type="ECO:0000313" key="8">
    <source>
        <dbReference type="Proteomes" id="UP000280696"/>
    </source>
</evidence>
<keyword evidence="4" id="KW-0804">Transcription</keyword>
<comment type="caution">
    <text evidence="7">The sequence shown here is derived from an EMBL/GenBank/DDBJ whole genome shotgun (WGS) entry which is preliminary data.</text>
</comment>
<dbReference type="InterPro" id="IPR014284">
    <property type="entry name" value="RNA_pol_sigma-70_dom"/>
</dbReference>
<evidence type="ECO:0000256" key="1">
    <source>
        <dbReference type="ARBA" id="ARBA00023015"/>
    </source>
</evidence>
<dbReference type="Proteomes" id="UP000280696">
    <property type="component" value="Unassembled WGS sequence"/>
</dbReference>
<feature type="coiled-coil region" evidence="5">
    <location>
        <begin position="80"/>
        <end position="143"/>
    </location>
</feature>
<gene>
    <name evidence="7" type="ORF">D7V94_19325</name>
</gene>
<dbReference type="InterPro" id="IPR036388">
    <property type="entry name" value="WH-like_DNA-bd_sf"/>
</dbReference>
<keyword evidence="5" id="KW-0175">Coiled coil</keyword>
<dbReference type="NCBIfam" id="TIGR02937">
    <property type="entry name" value="sigma70-ECF"/>
    <property type="match status" value="1"/>
</dbReference>
<dbReference type="RefSeq" id="WP_120471953.1">
    <property type="nucleotide sequence ID" value="NZ_RAYQ01000028.1"/>
</dbReference>
<evidence type="ECO:0000259" key="6">
    <source>
        <dbReference type="Pfam" id="PF04545"/>
    </source>
</evidence>
<dbReference type="GO" id="GO:0016987">
    <property type="term" value="F:sigma factor activity"/>
    <property type="evidence" value="ECO:0007669"/>
    <property type="project" value="UniProtKB-KW"/>
</dbReference>
<sequence>MRGKQPREREKYFIRLGGGTLVEVGREIYLEWYRSERRERYQRECDRKHGVCSINKLHEKGYYPEKSNYLKDTTLETVLKDECRDRLENALKKLPEQEKRLVRLLYFEDMTVKKTAEIFGCSRKTIQNRREKVLEKIRKMMSETSP</sequence>
<dbReference type="EMBL" id="RAYQ01000028">
    <property type="protein sequence ID" value="RKI88389.1"/>
    <property type="molecule type" value="Genomic_DNA"/>
</dbReference>
<evidence type="ECO:0000256" key="4">
    <source>
        <dbReference type="ARBA" id="ARBA00023163"/>
    </source>
</evidence>
<keyword evidence="2" id="KW-0731">Sigma factor</keyword>
<accession>A0A3A9AAB7</accession>
<evidence type="ECO:0000256" key="3">
    <source>
        <dbReference type="ARBA" id="ARBA00023125"/>
    </source>
</evidence>
<dbReference type="InterPro" id="IPR007630">
    <property type="entry name" value="RNA_pol_sigma70_r4"/>
</dbReference>
<keyword evidence="3" id="KW-0238">DNA-binding</keyword>
<dbReference type="Pfam" id="PF04545">
    <property type="entry name" value="Sigma70_r4"/>
    <property type="match status" value="1"/>
</dbReference>
<protein>
    <submittedName>
        <fullName evidence="7">Sigma-70 family RNA polymerase sigma factor</fullName>
    </submittedName>
</protein>